<keyword evidence="5 7" id="KW-0378">Hydrolase</keyword>
<dbReference type="NCBIfam" id="TIGR00225">
    <property type="entry name" value="prc"/>
    <property type="match status" value="1"/>
</dbReference>
<dbReference type="InterPro" id="IPR005151">
    <property type="entry name" value="Tail-specific_protease"/>
</dbReference>
<dbReference type="InterPro" id="IPR002477">
    <property type="entry name" value="Peptidoglycan-bd-like"/>
</dbReference>
<reference evidence="11 12" key="2">
    <citation type="submission" date="2023-10" db="EMBL/GenBank/DDBJ databases">
        <authorList>
            <person name="Choi B."/>
        </authorList>
    </citation>
    <scope>NUCLEOTIDE SEQUENCE [LARGE SCALE GENOMIC DNA]</scope>
    <source>
        <strain evidence="11 12">UMB0959</strain>
    </source>
</reference>
<evidence type="ECO:0000259" key="10">
    <source>
        <dbReference type="PROSITE" id="PS50106"/>
    </source>
</evidence>
<evidence type="ECO:0000256" key="8">
    <source>
        <dbReference type="SAM" id="MobiDB-lite"/>
    </source>
</evidence>
<feature type="transmembrane region" description="Helical" evidence="9">
    <location>
        <begin position="18"/>
        <end position="40"/>
    </location>
</feature>
<evidence type="ECO:0000256" key="9">
    <source>
        <dbReference type="SAM" id="Phobius"/>
    </source>
</evidence>
<evidence type="ECO:0000256" key="4">
    <source>
        <dbReference type="ARBA" id="ARBA00022670"/>
    </source>
</evidence>
<dbReference type="FunFam" id="2.30.42.10:FF:000063">
    <property type="entry name" value="Peptidase, S41 family"/>
    <property type="match status" value="1"/>
</dbReference>
<dbReference type="PANTHER" id="PTHR32060:SF30">
    <property type="entry name" value="CARBOXY-TERMINAL PROCESSING PROTEASE CTPA"/>
    <property type="match status" value="1"/>
</dbReference>
<organism evidence="11 12">
    <name type="scientific">Nosocomiicoccus massiliensis</name>
    <dbReference type="NCBI Taxonomy" id="1232430"/>
    <lineage>
        <taxon>Bacteria</taxon>
        <taxon>Bacillati</taxon>
        <taxon>Bacillota</taxon>
        <taxon>Bacilli</taxon>
        <taxon>Bacillales</taxon>
        <taxon>Staphylococcaceae</taxon>
        <taxon>Nosocomiicoccus</taxon>
    </lineage>
</organism>
<dbReference type="RefSeq" id="WP_102167293.1">
    <property type="nucleotide sequence ID" value="NZ_CP136964.1"/>
</dbReference>
<keyword evidence="6 7" id="KW-0720">Serine protease</keyword>
<keyword evidence="9" id="KW-0812">Transmembrane</keyword>
<dbReference type="InterPro" id="IPR036365">
    <property type="entry name" value="PGBD-like_sf"/>
</dbReference>
<dbReference type="InterPro" id="IPR041489">
    <property type="entry name" value="PDZ_6"/>
</dbReference>
<dbReference type="Pfam" id="PF22694">
    <property type="entry name" value="CtpB_N-like"/>
    <property type="match status" value="1"/>
</dbReference>
<proteinExistence type="inferred from homology"/>
<dbReference type="Gene3D" id="1.10.101.10">
    <property type="entry name" value="PGBD-like superfamily/PGBD"/>
    <property type="match status" value="1"/>
</dbReference>
<dbReference type="Pfam" id="PF03572">
    <property type="entry name" value="Peptidase_S41"/>
    <property type="match status" value="1"/>
</dbReference>
<dbReference type="Pfam" id="PF17820">
    <property type="entry name" value="PDZ_6"/>
    <property type="match status" value="1"/>
</dbReference>
<dbReference type="PROSITE" id="PS50106">
    <property type="entry name" value="PDZ"/>
    <property type="match status" value="1"/>
</dbReference>
<comment type="subcellular location">
    <subcellularLocation>
        <location evidence="1">Cell membrane</location>
        <topology evidence="1">Single-pass membrane protein</topology>
    </subcellularLocation>
</comment>
<dbReference type="SUPFAM" id="SSF50156">
    <property type="entry name" value="PDZ domain-like"/>
    <property type="match status" value="1"/>
</dbReference>
<comment type="similarity">
    <text evidence="2 7">Belongs to the peptidase S41A family.</text>
</comment>
<dbReference type="Gene3D" id="3.30.750.44">
    <property type="match status" value="1"/>
</dbReference>
<dbReference type="AlphaFoldDB" id="A0AAF0YMN8"/>
<dbReference type="InterPro" id="IPR004447">
    <property type="entry name" value="Peptidase_S41A"/>
</dbReference>
<dbReference type="GO" id="GO:0030288">
    <property type="term" value="C:outer membrane-bounded periplasmic space"/>
    <property type="evidence" value="ECO:0007669"/>
    <property type="project" value="TreeGrafter"/>
</dbReference>
<dbReference type="PANTHER" id="PTHR32060">
    <property type="entry name" value="TAIL-SPECIFIC PROTEASE"/>
    <property type="match status" value="1"/>
</dbReference>
<keyword evidence="9" id="KW-1133">Transmembrane helix</keyword>
<dbReference type="InterPro" id="IPR001478">
    <property type="entry name" value="PDZ"/>
</dbReference>
<dbReference type="InterPro" id="IPR036366">
    <property type="entry name" value="PGBDSf"/>
</dbReference>
<dbReference type="SUPFAM" id="SSF52096">
    <property type="entry name" value="ClpP/crotonase"/>
    <property type="match status" value="1"/>
</dbReference>
<dbReference type="GO" id="GO:0008236">
    <property type="term" value="F:serine-type peptidase activity"/>
    <property type="evidence" value="ECO:0007669"/>
    <property type="project" value="UniProtKB-KW"/>
</dbReference>
<dbReference type="Gene3D" id="3.90.226.10">
    <property type="entry name" value="2-enoyl-CoA Hydratase, Chain A, domain 1"/>
    <property type="match status" value="1"/>
</dbReference>
<keyword evidence="4 7" id="KW-0645">Protease</keyword>
<dbReference type="GO" id="GO:0006508">
    <property type="term" value="P:proteolysis"/>
    <property type="evidence" value="ECO:0007669"/>
    <property type="project" value="UniProtKB-KW"/>
</dbReference>
<dbReference type="Pfam" id="PF01471">
    <property type="entry name" value="PG_binding_1"/>
    <property type="match status" value="1"/>
</dbReference>
<evidence type="ECO:0000256" key="6">
    <source>
        <dbReference type="ARBA" id="ARBA00022825"/>
    </source>
</evidence>
<dbReference type="InterPro" id="IPR055210">
    <property type="entry name" value="CtpA/B_N"/>
</dbReference>
<evidence type="ECO:0000256" key="7">
    <source>
        <dbReference type="RuleBase" id="RU004404"/>
    </source>
</evidence>
<dbReference type="Proteomes" id="UP000243626">
    <property type="component" value="Chromosome"/>
</dbReference>
<dbReference type="SMART" id="SM00228">
    <property type="entry name" value="PDZ"/>
    <property type="match status" value="1"/>
</dbReference>
<gene>
    <name evidence="11" type="ORF">CJ229_002160</name>
</gene>
<keyword evidence="12" id="KW-1185">Reference proteome</keyword>
<evidence type="ECO:0000313" key="11">
    <source>
        <dbReference type="EMBL" id="WOS96569.1"/>
    </source>
</evidence>
<dbReference type="KEGG" id="nmy:CJ229_002160"/>
<feature type="domain" description="PDZ" evidence="10">
    <location>
        <begin position="106"/>
        <end position="174"/>
    </location>
</feature>
<dbReference type="CDD" id="cd06782">
    <property type="entry name" value="cpPDZ_CPP-like"/>
    <property type="match status" value="1"/>
</dbReference>
<accession>A0AAF0YMN8</accession>
<dbReference type="InterPro" id="IPR036034">
    <property type="entry name" value="PDZ_sf"/>
</dbReference>
<keyword evidence="9" id="KW-0472">Membrane</keyword>
<evidence type="ECO:0000256" key="2">
    <source>
        <dbReference type="ARBA" id="ARBA00009179"/>
    </source>
</evidence>
<dbReference type="Gene3D" id="2.30.42.10">
    <property type="match status" value="1"/>
</dbReference>
<protein>
    <recommendedName>
        <fullName evidence="3">Probable CtpA-like serine protease</fullName>
    </recommendedName>
</protein>
<dbReference type="SMART" id="SM00245">
    <property type="entry name" value="TSPc"/>
    <property type="match status" value="1"/>
</dbReference>
<dbReference type="GO" id="GO:0004175">
    <property type="term" value="F:endopeptidase activity"/>
    <property type="evidence" value="ECO:0007669"/>
    <property type="project" value="TreeGrafter"/>
</dbReference>
<dbReference type="SUPFAM" id="SSF47090">
    <property type="entry name" value="PGBD-like"/>
    <property type="match status" value="1"/>
</dbReference>
<dbReference type="CDD" id="cd07560">
    <property type="entry name" value="Peptidase_S41_CPP"/>
    <property type="match status" value="1"/>
</dbReference>
<reference evidence="12" key="1">
    <citation type="submission" date="2017-09" db="EMBL/GenBank/DDBJ databases">
        <title>Bacterial strain isolated from the female urinary microbiota.</title>
        <authorList>
            <person name="Thomas-White K."/>
            <person name="Kumar N."/>
            <person name="Forster S."/>
            <person name="Putonti C."/>
            <person name="Lawley T."/>
            <person name="Wolfe A.J."/>
        </authorList>
    </citation>
    <scope>NUCLEOTIDE SEQUENCE [LARGE SCALE GENOMIC DNA]</scope>
    <source>
        <strain evidence="12">UMB0959</strain>
    </source>
</reference>
<dbReference type="InterPro" id="IPR029045">
    <property type="entry name" value="ClpP/crotonase-like_dom_sf"/>
</dbReference>
<evidence type="ECO:0000313" key="12">
    <source>
        <dbReference type="Proteomes" id="UP000243626"/>
    </source>
</evidence>
<dbReference type="EMBL" id="CP136964">
    <property type="protein sequence ID" value="WOS96569.1"/>
    <property type="molecule type" value="Genomic_DNA"/>
</dbReference>
<dbReference type="GO" id="GO:0007165">
    <property type="term" value="P:signal transduction"/>
    <property type="evidence" value="ECO:0007669"/>
    <property type="project" value="TreeGrafter"/>
</dbReference>
<evidence type="ECO:0000256" key="5">
    <source>
        <dbReference type="ARBA" id="ARBA00022801"/>
    </source>
</evidence>
<feature type="region of interest" description="Disordered" evidence="8">
    <location>
        <begin position="490"/>
        <end position="514"/>
    </location>
</feature>
<sequence length="514" mass="58349">MNNEIPKSSHRLKVSLNIFWFIVIILTTIFLSVLITALSLGGKTERAVNVGTDTRQEFVKLYNVYDTLSSEYYTDVDKEHLIESSIKGMVNGLNDPYSEYMQVDETADFEESITGEFYGIGAEIMQDDQNVIVSSPMKGSPAEKAGVQPGDKILAIDGESIKGWSSHEAVQLIRGEEGTDVTLTIQRGSDKPFDLVITREKIHIDSVTSEIKDDVSHISINRFQQDTAKELKLALEDAKEKKVKDVVLDFRSNPGGLLNEAVEMINFFVDKGELVLYLEHKNGDREEIYAENDRLVKEDDFDNIYILLNEGSASASEVFAGAMRDLTKAEIVGTKSFGKGIVQRTSEFKDQSLVKYTNTKWLTPNGDWIHEKGIEPDFVINNPDFYRVKFLDREDAYIETQENDDIITIKVMLEALGYNIETMDNVFDANLTDAVKNYQKDNNLDENGIVTGDTTAQLMKDIRQHIQDNDTQYDYLLDYIKGEKSKEDITKEMKEESKYIPVDDSRKRSNQDDE</sequence>
<evidence type="ECO:0000256" key="1">
    <source>
        <dbReference type="ARBA" id="ARBA00004162"/>
    </source>
</evidence>
<name>A0AAF0YMN8_9STAP</name>
<evidence type="ECO:0000256" key="3">
    <source>
        <dbReference type="ARBA" id="ARBA00022029"/>
    </source>
</evidence>